<dbReference type="InterPro" id="IPR036641">
    <property type="entry name" value="HPT_dom_sf"/>
</dbReference>
<keyword evidence="1" id="KW-0902">Two-component regulatory system</keyword>
<name>A0A917YLG3_9RHOB</name>
<keyword evidence="2" id="KW-0597">Phosphoprotein</keyword>
<feature type="modified residue" description="Phosphohistidine" evidence="2">
    <location>
        <position position="50"/>
    </location>
</feature>
<dbReference type="InterPro" id="IPR008207">
    <property type="entry name" value="Sig_transdc_His_kin_Hpt_dom"/>
</dbReference>
<keyword evidence="5" id="KW-1185">Reference proteome</keyword>
<dbReference type="EMBL" id="BMLP01000004">
    <property type="protein sequence ID" value="GGO33600.1"/>
    <property type="molecule type" value="Genomic_DNA"/>
</dbReference>
<dbReference type="OrthoDB" id="7867809at2"/>
<sequence length="123" mass="13573">MIDWTRVAELRSEIGEDDFAEVIVLFLEEADEVIARLRLGDRTRLAHDLHFLKGSALNIGLSGLAQLCHEGERACTSGQAPLVDLDNLLACHDQSRIQFCAGLATQERQIRNSAKASSPVMSR</sequence>
<feature type="domain" description="HPt" evidence="3">
    <location>
        <begin position="11"/>
        <end position="106"/>
    </location>
</feature>
<comment type="caution">
    <text evidence="4">The sequence shown here is derived from an EMBL/GenBank/DDBJ whole genome shotgun (WGS) entry which is preliminary data.</text>
</comment>
<evidence type="ECO:0000313" key="5">
    <source>
        <dbReference type="Proteomes" id="UP000598196"/>
    </source>
</evidence>
<dbReference type="AlphaFoldDB" id="A0A917YLG3"/>
<dbReference type="CDD" id="cd00088">
    <property type="entry name" value="HPT"/>
    <property type="match status" value="1"/>
</dbReference>
<evidence type="ECO:0000313" key="4">
    <source>
        <dbReference type="EMBL" id="GGO33600.1"/>
    </source>
</evidence>
<dbReference type="SUPFAM" id="SSF47226">
    <property type="entry name" value="Histidine-containing phosphotransfer domain, HPT domain"/>
    <property type="match status" value="1"/>
</dbReference>
<dbReference type="GO" id="GO:0004672">
    <property type="term" value="F:protein kinase activity"/>
    <property type="evidence" value="ECO:0007669"/>
    <property type="project" value="UniProtKB-ARBA"/>
</dbReference>
<dbReference type="Pfam" id="PF01627">
    <property type="entry name" value="Hpt"/>
    <property type="match status" value="1"/>
</dbReference>
<protein>
    <submittedName>
        <fullName evidence="4">Nickel transporter</fullName>
    </submittedName>
</protein>
<dbReference type="GO" id="GO:0000160">
    <property type="term" value="P:phosphorelay signal transduction system"/>
    <property type="evidence" value="ECO:0007669"/>
    <property type="project" value="UniProtKB-KW"/>
</dbReference>
<gene>
    <name evidence="4" type="ORF">GCM10010991_23200</name>
</gene>
<dbReference type="PROSITE" id="PS50894">
    <property type="entry name" value="HPT"/>
    <property type="match status" value="1"/>
</dbReference>
<proteinExistence type="predicted"/>
<accession>A0A917YLG3</accession>
<organism evidence="4 5">
    <name type="scientific">Gemmobacter aquaticus</name>
    <dbReference type="NCBI Taxonomy" id="490185"/>
    <lineage>
        <taxon>Bacteria</taxon>
        <taxon>Pseudomonadati</taxon>
        <taxon>Pseudomonadota</taxon>
        <taxon>Alphaproteobacteria</taxon>
        <taxon>Rhodobacterales</taxon>
        <taxon>Paracoccaceae</taxon>
        <taxon>Gemmobacter</taxon>
    </lineage>
</organism>
<dbReference type="RefSeq" id="WP_146287026.1">
    <property type="nucleotide sequence ID" value="NZ_BMLP01000004.1"/>
</dbReference>
<evidence type="ECO:0000256" key="2">
    <source>
        <dbReference type="PROSITE-ProRule" id="PRU00110"/>
    </source>
</evidence>
<evidence type="ECO:0000256" key="1">
    <source>
        <dbReference type="ARBA" id="ARBA00023012"/>
    </source>
</evidence>
<reference evidence="4 5" key="1">
    <citation type="journal article" date="2014" name="Int. J. Syst. Evol. Microbiol.">
        <title>Complete genome sequence of Corynebacterium casei LMG S-19264T (=DSM 44701T), isolated from a smear-ripened cheese.</title>
        <authorList>
            <consortium name="US DOE Joint Genome Institute (JGI-PGF)"/>
            <person name="Walter F."/>
            <person name="Albersmeier A."/>
            <person name="Kalinowski J."/>
            <person name="Ruckert C."/>
        </authorList>
    </citation>
    <scope>NUCLEOTIDE SEQUENCE [LARGE SCALE GENOMIC DNA]</scope>
    <source>
        <strain evidence="4 5">CGMCC 1.7029</strain>
    </source>
</reference>
<dbReference type="Proteomes" id="UP000598196">
    <property type="component" value="Unassembled WGS sequence"/>
</dbReference>
<evidence type="ECO:0000259" key="3">
    <source>
        <dbReference type="PROSITE" id="PS50894"/>
    </source>
</evidence>
<dbReference type="Gene3D" id="1.20.120.160">
    <property type="entry name" value="HPT domain"/>
    <property type="match status" value="1"/>
</dbReference>